<name>K1RGN0_9ZZZZ</name>
<proteinExistence type="predicted"/>
<gene>
    <name evidence="2" type="ORF">OBE_17364</name>
</gene>
<evidence type="ECO:0000313" key="2">
    <source>
        <dbReference type="EMBL" id="EKC44648.1"/>
    </source>
</evidence>
<dbReference type="EMBL" id="AJWZ01011597">
    <property type="protein sequence ID" value="EKC44648.1"/>
    <property type="molecule type" value="Genomic_DNA"/>
</dbReference>
<keyword evidence="1" id="KW-0812">Transmembrane</keyword>
<organism evidence="2">
    <name type="scientific">human gut metagenome</name>
    <dbReference type="NCBI Taxonomy" id="408170"/>
    <lineage>
        <taxon>unclassified sequences</taxon>
        <taxon>metagenomes</taxon>
        <taxon>organismal metagenomes</taxon>
    </lineage>
</organism>
<keyword evidence="1" id="KW-1133">Transmembrane helix</keyword>
<protein>
    <submittedName>
        <fullName evidence="2">ABC-type transport system, involved in lipoprotein release, permease</fullName>
    </submittedName>
</protein>
<feature type="transmembrane region" description="Helical" evidence="1">
    <location>
        <begin position="23"/>
        <end position="46"/>
    </location>
</feature>
<feature type="transmembrane region" description="Helical" evidence="1">
    <location>
        <begin position="79"/>
        <end position="98"/>
    </location>
</feature>
<accession>K1RGN0</accession>
<reference evidence="2" key="1">
    <citation type="journal article" date="2013" name="Environ. Microbiol.">
        <title>Microbiota from the distal guts of lean and obese adolescents exhibit partial functional redundancy besides clear differences in community structure.</title>
        <authorList>
            <person name="Ferrer M."/>
            <person name="Ruiz A."/>
            <person name="Lanza F."/>
            <person name="Haange S.B."/>
            <person name="Oberbach A."/>
            <person name="Till H."/>
            <person name="Bargiela R."/>
            <person name="Campoy C."/>
            <person name="Segura M.T."/>
            <person name="Richter M."/>
            <person name="von Bergen M."/>
            <person name="Seifert J."/>
            <person name="Suarez A."/>
        </authorList>
    </citation>
    <scope>NUCLEOTIDE SEQUENCE</scope>
</reference>
<feature type="non-terminal residue" evidence="2">
    <location>
        <position position="1"/>
    </location>
</feature>
<keyword evidence="2" id="KW-0449">Lipoprotein</keyword>
<feature type="non-terminal residue" evidence="2">
    <location>
        <position position="192"/>
    </location>
</feature>
<dbReference type="AlphaFoldDB" id="K1RGN0"/>
<comment type="caution">
    <text evidence="2">The sequence shown here is derived from an EMBL/GenBank/DDBJ whole genome shotgun (WGS) entry which is preliminary data.</text>
</comment>
<sequence length="192" mass="21816">YTTNITNSIAEGTFEATGELDPLLFIFSTLMILGFGLLFIRIYPYLLRLVYYVLRPFWTPSQYMAITTVCRSQGGKERFLMLFLVMTFSFGLFSANTARAINNNISDRIYYENGADVVMKEYSLSTSEEGGSSTYVETDFSRYEALDGVEIATRVLVNDNVKLRVANKNVADLTLMAIEPDKFAQTAWFRND</sequence>
<keyword evidence="1" id="KW-0472">Membrane</keyword>
<evidence type="ECO:0000256" key="1">
    <source>
        <dbReference type="SAM" id="Phobius"/>
    </source>
</evidence>